<accession>A0A9N7TKW0</accession>
<dbReference type="EMBL" id="CADEAL010000058">
    <property type="protein sequence ID" value="CAB1413533.1"/>
    <property type="molecule type" value="Genomic_DNA"/>
</dbReference>
<name>A0A9N7TKW0_PLEPL</name>
<gene>
    <name evidence="2" type="ORF">PLEPLA_LOCUS1233</name>
</gene>
<evidence type="ECO:0000313" key="2">
    <source>
        <dbReference type="EMBL" id="CAB1413533.1"/>
    </source>
</evidence>
<organism evidence="2 3">
    <name type="scientific">Pleuronectes platessa</name>
    <name type="common">European plaice</name>
    <dbReference type="NCBI Taxonomy" id="8262"/>
    <lineage>
        <taxon>Eukaryota</taxon>
        <taxon>Metazoa</taxon>
        <taxon>Chordata</taxon>
        <taxon>Craniata</taxon>
        <taxon>Vertebrata</taxon>
        <taxon>Euteleostomi</taxon>
        <taxon>Actinopterygii</taxon>
        <taxon>Neopterygii</taxon>
        <taxon>Teleostei</taxon>
        <taxon>Neoteleostei</taxon>
        <taxon>Acanthomorphata</taxon>
        <taxon>Carangaria</taxon>
        <taxon>Pleuronectiformes</taxon>
        <taxon>Pleuronectoidei</taxon>
        <taxon>Pleuronectidae</taxon>
        <taxon>Pleuronectes</taxon>
    </lineage>
</organism>
<feature type="region of interest" description="Disordered" evidence="1">
    <location>
        <begin position="85"/>
        <end position="109"/>
    </location>
</feature>
<dbReference type="AlphaFoldDB" id="A0A9N7TKW0"/>
<reference evidence="2" key="1">
    <citation type="submission" date="2020-03" db="EMBL/GenBank/DDBJ databases">
        <authorList>
            <person name="Weist P."/>
        </authorList>
    </citation>
    <scope>NUCLEOTIDE SEQUENCE</scope>
</reference>
<evidence type="ECO:0000256" key="1">
    <source>
        <dbReference type="SAM" id="MobiDB-lite"/>
    </source>
</evidence>
<comment type="caution">
    <text evidence="2">The sequence shown here is derived from an EMBL/GenBank/DDBJ whole genome shotgun (WGS) entry which is preliminary data.</text>
</comment>
<sequence>MSCVRVQAHTLTGSLTSRALGGTERLVQTPARLHARKLRRKMESSSLLTSGRCRVLTLSRTCPKERTTCRMLFVWRRETAETLPVVCSDPPPPDRTGTAGFNARSERNK</sequence>
<dbReference type="Proteomes" id="UP001153269">
    <property type="component" value="Unassembled WGS sequence"/>
</dbReference>
<proteinExistence type="predicted"/>
<keyword evidence="3" id="KW-1185">Reference proteome</keyword>
<protein>
    <submittedName>
        <fullName evidence="2">Uncharacterized protein</fullName>
    </submittedName>
</protein>
<evidence type="ECO:0000313" key="3">
    <source>
        <dbReference type="Proteomes" id="UP001153269"/>
    </source>
</evidence>